<name>A0ABR3A758_9AGAR</name>
<sequence>MNSLRLRKRKPGKAKVGGQQNGRNGEAACGVAFMVLRATHAIADVFPPLKAVAGAALEIGEMVNNFSSNQREWQMFGDYVQEMLARVIRLLSKADSSSRILRDSISELVITVGDILSDVRVYQTTSKFRRFVLFSKDPEEIVELRRKLDAAVKAFQIECSISTDLRLNDVLARLRVDNVTRMIEAVNEKLMERLVSTTSLEQLPYVKGASWNPNRVCLKGTRETLLSEVMGWSSSRTGSADVFLLLGVAGSGKTAIAHSIAQQTFERGTLVSSFFFNKEDAGLSNPTGLMTTLARDISRLNRSLFSTVASVIEADPALPTAHSLTHQFQKLVIEPLKRFPLQSPLVVVIDALDEGYSEDLLRIIRDDVPTIPSPIHFFITSRPTNSILRFLHSKLDHIRHHSIDIHSRSNKEDVALYVRRELRAIAQDISLAKRHSTGRDTPDGQSALMADVNAAQLAQKAEGLFVWASTIMSYLGAAVLPENLLLSILLDPSPLATTTPAARWTNYI</sequence>
<comment type="caution">
    <text evidence="4">The sequence shown here is derived from an EMBL/GenBank/DDBJ whole genome shotgun (WGS) entry which is preliminary data.</text>
</comment>
<dbReference type="InterPro" id="IPR056884">
    <property type="entry name" value="NPHP3-like_N"/>
</dbReference>
<accession>A0ABR3A758</accession>
<dbReference type="InterPro" id="IPR059179">
    <property type="entry name" value="MLKL-like_MCAfunc"/>
</dbReference>
<evidence type="ECO:0000259" key="3">
    <source>
        <dbReference type="Pfam" id="PF24883"/>
    </source>
</evidence>
<evidence type="ECO:0000256" key="1">
    <source>
        <dbReference type="ARBA" id="ARBA00022737"/>
    </source>
</evidence>
<dbReference type="Gene3D" id="3.40.50.300">
    <property type="entry name" value="P-loop containing nucleotide triphosphate hydrolases"/>
    <property type="match status" value="1"/>
</dbReference>
<evidence type="ECO:0000313" key="5">
    <source>
        <dbReference type="Proteomes" id="UP001437256"/>
    </source>
</evidence>
<dbReference type="InterPro" id="IPR027417">
    <property type="entry name" value="P-loop_NTPase"/>
</dbReference>
<feature type="domain" description="Nephrocystin 3-like N-terminal" evidence="3">
    <location>
        <begin position="221"/>
        <end position="382"/>
    </location>
</feature>
<keyword evidence="5" id="KW-1185">Reference proteome</keyword>
<dbReference type="InterPro" id="IPR036537">
    <property type="entry name" value="Adaptor_Cbl_N_dom_sf"/>
</dbReference>
<evidence type="ECO:0000313" key="4">
    <source>
        <dbReference type="EMBL" id="KAL0068382.1"/>
    </source>
</evidence>
<dbReference type="Proteomes" id="UP001437256">
    <property type="component" value="Unassembled WGS sequence"/>
</dbReference>
<proteinExistence type="predicted"/>
<dbReference type="Pfam" id="PF24883">
    <property type="entry name" value="NPHP3_N"/>
    <property type="match status" value="1"/>
</dbReference>
<protein>
    <recommendedName>
        <fullName evidence="3">Nephrocystin 3-like N-terminal domain-containing protein</fullName>
    </recommendedName>
</protein>
<dbReference type="Gene3D" id="1.20.930.20">
    <property type="entry name" value="Adaptor protein Cbl, N-terminal domain"/>
    <property type="match status" value="1"/>
</dbReference>
<dbReference type="PANTHER" id="PTHR10039">
    <property type="entry name" value="AMELOGENIN"/>
    <property type="match status" value="1"/>
</dbReference>
<gene>
    <name evidence="4" type="ORF">AAF712_004460</name>
</gene>
<dbReference type="SUPFAM" id="SSF52540">
    <property type="entry name" value="P-loop containing nucleoside triphosphate hydrolases"/>
    <property type="match status" value="1"/>
</dbReference>
<dbReference type="CDD" id="cd21037">
    <property type="entry name" value="MLKL_NTD"/>
    <property type="match status" value="1"/>
</dbReference>
<dbReference type="EMBL" id="JBBXMP010000018">
    <property type="protein sequence ID" value="KAL0068382.1"/>
    <property type="molecule type" value="Genomic_DNA"/>
</dbReference>
<dbReference type="PANTHER" id="PTHR10039:SF17">
    <property type="entry name" value="FUNGAL STAND N-TERMINAL GOODBYE DOMAIN-CONTAINING PROTEIN-RELATED"/>
    <property type="match status" value="1"/>
</dbReference>
<feature type="compositionally biased region" description="Basic residues" evidence="2">
    <location>
        <begin position="1"/>
        <end position="13"/>
    </location>
</feature>
<feature type="region of interest" description="Disordered" evidence="2">
    <location>
        <begin position="1"/>
        <end position="21"/>
    </location>
</feature>
<organism evidence="4 5">
    <name type="scientific">Marasmius tenuissimus</name>
    <dbReference type="NCBI Taxonomy" id="585030"/>
    <lineage>
        <taxon>Eukaryota</taxon>
        <taxon>Fungi</taxon>
        <taxon>Dikarya</taxon>
        <taxon>Basidiomycota</taxon>
        <taxon>Agaricomycotina</taxon>
        <taxon>Agaricomycetes</taxon>
        <taxon>Agaricomycetidae</taxon>
        <taxon>Agaricales</taxon>
        <taxon>Marasmiineae</taxon>
        <taxon>Marasmiaceae</taxon>
        <taxon>Marasmius</taxon>
    </lineage>
</organism>
<reference evidence="4 5" key="1">
    <citation type="submission" date="2024-05" db="EMBL/GenBank/DDBJ databases">
        <title>A draft genome resource for the thread blight pathogen Marasmius tenuissimus strain MS-2.</title>
        <authorList>
            <person name="Yulfo-Soto G.E."/>
            <person name="Baruah I.K."/>
            <person name="Amoako-Attah I."/>
            <person name="Bukari Y."/>
            <person name="Meinhardt L.W."/>
            <person name="Bailey B.A."/>
            <person name="Cohen S.P."/>
        </authorList>
    </citation>
    <scope>NUCLEOTIDE SEQUENCE [LARGE SCALE GENOMIC DNA]</scope>
    <source>
        <strain evidence="4 5">MS-2</strain>
    </source>
</reference>
<keyword evidence="1" id="KW-0677">Repeat</keyword>
<evidence type="ECO:0000256" key="2">
    <source>
        <dbReference type="SAM" id="MobiDB-lite"/>
    </source>
</evidence>